<evidence type="ECO:0000313" key="1">
    <source>
        <dbReference type="EMBL" id="RCW89739.1"/>
    </source>
</evidence>
<reference evidence="1 2" key="1">
    <citation type="submission" date="2018-07" db="EMBL/GenBank/DDBJ databases">
        <title>Genomic Encyclopedia of Type Strains, Phase III (KMG-III): the genomes of soil and plant-associated and newly described type strains.</title>
        <authorList>
            <person name="Whitman W."/>
        </authorList>
    </citation>
    <scope>NUCLEOTIDE SEQUENCE [LARGE SCALE GENOMIC DNA]</scope>
    <source>
        <strain evidence="1 2">CECT 7958</strain>
    </source>
</reference>
<comment type="caution">
    <text evidence="1">The sequence shown here is derived from an EMBL/GenBank/DDBJ whole genome shotgun (WGS) entry which is preliminary data.</text>
</comment>
<evidence type="ECO:0000313" key="2">
    <source>
        <dbReference type="Proteomes" id="UP000253436"/>
    </source>
</evidence>
<organism evidence="1 2">
    <name type="scientific">Winogradskyella arenosi</name>
    <dbReference type="NCBI Taxonomy" id="533325"/>
    <lineage>
        <taxon>Bacteria</taxon>
        <taxon>Pseudomonadati</taxon>
        <taxon>Bacteroidota</taxon>
        <taxon>Flavobacteriia</taxon>
        <taxon>Flavobacteriales</taxon>
        <taxon>Flavobacteriaceae</taxon>
        <taxon>Winogradskyella</taxon>
    </lineage>
</organism>
<keyword evidence="2" id="KW-1185">Reference proteome</keyword>
<dbReference type="EMBL" id="QPJO01000010">
    <property type="protein sequence ID" value="RCW89739.1"/>
    <property type="molecule type" value="Genomic_DNA"/>
</dbReference>
<accession>A0A368ZD62</accession>
<dbReference type="AlphaFoldDB" id="A0A368ZD62"/>
<name>A0A368ZD62_9FLAO</name>
<protein>
    <submittedName>
        <fullName evidence="1">Uncharacterized protein</fullName>
    </submittedName>
</protein>
<dbReference type="Proteomes" id="UP000253436">
    <property type="component" value="Unassembled WGS sequence"/>
</dbReference>
<proteinExistence type="predicted"/>
<sequence length="59" mass="7068">MRVGEKQLFYFFERWNRALEKNECAVCAVGFFSSNFDVFPHFPHCAQRVCMWFVAWLGN</sequence>
<gene>
    <name evidence="1" type="ORF">DFQ08_1103</name>
</gene>